<dbReference type="AlphaFoldDB" id="A0AAV0PPX5"/>
<comment type="subcellular location">
    <subcellularLocation>
        <location evidence="1">Vacuole membrane</location>
        <topology evidence="1">Peripheral membrane protein</topology>
    </subcellularLocation>
</comment>
<evidence type="ECO:0000313" key="10">
    <source>
        <dbReference type="Proteomes" id="UP001154282"/>
    </source>
</evidence>
<keyword evidence="2" id="KW-0926">Vacuole</keyword>
<evidence type="ECO:0000256" key="4">
    <source>
        <dbReference type="ARBA" id="ARBA00023136"/>
    </source>
</evidence>
<evidence type="ECO:0000259" key="8">
    <source>
        <dbReference type="PROSITE" id="PS50275"/>
    </source>
</evidence>
<dbReference type="EMBL" id="CAMGYJ010000009">
    <property type="protein sequence ID" value="CAI0473099.1"/>
    <property type="molecule type" value="Genomic_DNA"/>
</dbReference>
<sequence length="729" mass="82465">MKMETCPSIPPASNSAYLQKFRLYETRSHLYMIGRDKSRNFWKVLKIDRSDLSELNILEDPTSYSEIECCDLLRRIHEGNKTIGGLKFVTVCYGIVGFIKFLGPYYMLVITQRRKIGAICGHSIYAIARSEMIPVPVQSNMTNSKNENRQSLKNSTWTVALVHGFFKQVKLSVSGRDFKLTLISRRSRHYAGTRYLKRGINEKGRVANDVETEQIVFEDSPEGHSVQISSVVQNRVSKKDKAYEATRLHFENLAKRYGNPIIILNLIKTHETKPRESILRAEFASAIRFLNMSLPKENRLRFLHWDLNKHSRRGTNVLSLLGRVAAYALNLTGIFYCEVSSSPRREGLPNDVCSKERHTIECDNSSESGPVINDLNNDDNKENKVKEPTLQKGVLRTNCIDCLDRTNVAQYAYGLAALGKQLDALGFVEFPNINLDNPLAENLMRLYELMGDTLARQYGGSAAHNKIFSERRGQWKAATQSQEFFRTLQRYYSNAYVDAQKQDAINIFLGYFQPQPGKPALWELDSDHHYNIGGRNPDLRVENARSLIKRSMSDGNLLFESESDSIETHTRVGQNLLLVDKQRGGDKGFSDSSPEISTCDSDLSYSRFNPSMTPKQLFEDIEEDQYESCPIYYDEHGDTSSCSNFLDLEWLSSSGNSCDEDPSDRSIAGLSSENLVNEARTEMSSAASDSGSSLLGSYRAGSSELGCNELVGYSQRFVHWVNDGVTMFH</sequence>
<dbReference type="Pfam" id="PF02383">
    <property type="entry name" value="Syja_N"/>
    <property type="match status" value="3"/>
</dbReference>
<dbReference type="Proteomes" id="UP001154282">
    <property type="component" value="Unassembled WGS sequence"/>
</dbReference>
<keyword evidence="3" id="KW-0378">Hydrolase</keyword>
<evidence type="ECO:0000256" key="2">
    <source>
        <dbReference type="ARBA" id="ARBA00022554"/>
    </source>
</evidence>
<gene>
    <name evidence="9" type="ORF">LITE_LOCUS39510</name>
</gene>
<dbReference type="GO" id="GO:0046856">
    <property type="term" value="P:phosphatidylinositol dephosphorylation"/>
    <property type="evidence" value="ECO:0007669"/>
    <property type="project" value="InterPro"/>
</dbReference>
<comment type="caution">
    <text evidence="9">The sequence shown here is derived from an EMBL/GenBank/DDBJ whole genome shotgun (WGS) entry which is preliminary data.</text>
</comment>
<name>A0AAV0PPX5_9ROSI</name>
<dbReference type="GO" id="GO:0043813">
    <property type="term" value="F:phosphatidylinositol-3,5-bisphosphate 5-phosphatase activity"/>
    <property type="evidence" value="ECO:0007669"/>
    <property type="project" value="InterPro"/>
</dbReference>
<dbReference type="InterPro" id="IPR002013">
    <property type="entry name" value="SAC_dom"/>
</dbReference>
<keyword evidence="10" id="KW-1185">Reference proteome</keyword>
<evidence type="ECO:0000313" key="9">
    <source>
        <dbReference type="EMBL" id="CAI0473099.1"/>
    </source>
</evidence>
<evidence type="ECO:0000256" key="5">
    <source>
        <dbReference type="ARBA" id="ARBA00023337"/>
    </source>
</evidence>
<evidence type="ECO:0000256" key="6">
    <source>
        <dbReference type="ARBA" id="ARBA00023464"/>
    </source>
</evidence>
<evidence type="ECO:0000256" key="3">
    <source>
        <dbReference type="ARBA" id="ARBA00022801"/>
    </source>
</evidence>
<dbReference type="GO" id="GO:0005774">
    <property type="term" value="C:vacuolar membrane"/>
    <property type="evidence" value="ECO:0007669"/>
    <property type="project" value="UniProtKB-SubCell"/>
</dbReference>
<reference evidence="9" key="1">
    <citation type="submission" date="2022-08" db="EMBL/GenBank/DDBJ databases">
        <authorList>
            <person name="Gutierrez-Valencia J."/>
        </authorList>
    </citation>
    <scope>NUCLEOTIDE SEQUENCE</scope>
</reference>
<protein>
    <recommendedName>
        <fullName evidence="8">SAC domain-containing protein</fullName>
    </recommendedName>
</protein>
<feature type="domain" description="SAC" evidence="8">
    <location>
        <begin position="157"/>
        <end position="460"/>
    </location>
</feature>
<dbReference type="InterPro" id="IPR043573">
    <property type="entry name" value="Fig4-like"/>
</dbReference>
<accession>A0AAV0PPX5</accession>
<evidence type="ECO:0000256" key="7">
    <source>
        <dbReference type="SAM" id="MobiDB-lite"/>
    </source>
</evidence>
<proteinExistence type="predicted"/>
<evidence type="ECO:0000256" key="1">
    <source>
        <dbReference type="ARBA" id="ARBA00004148"/>
    </source>
</evidence>
<comment type="subunit">
    <text evidence="6">Component of the PI(3,5)P2 regulatory complex at least composed of ATG18, SAC/FIG4, FAB1 and VAC14.</text>
</comment>
<keyword evidence="4" id="KW-0472">Membrane</keyword>
<feature type="region of interest" description="Disordered" evidence="7">
    <location>
        <begin position="364"/>
        <end position="383"/>
    </location>
</feature>
<comment type="catalytic activity">
    <reaction evidence="5">
        <text>a 1,2-diacyl-sn-glycero-3-phospho-(1D-myo-inositol-3,5-bisphosphate) + H2O = a 1,2-diacyl-sn-glycero-3-phospho-(1D-myo-inositol-3-phosphate) + phosphate</text>
        <dbReference type="Rhea" id="RHEA:32955"/>
        <dbReference type="ChEBI" id="CHEBI:15377"/>
        <dbReference type="ChEBI" id="CHEBI:43474"/>
        <dbReference type="ChEBI" id="CHEBI:57923"/>
        <dbReference type="ChEBI" id="CHEBI:58088"/>
    </reaction>
</comment>
<dbReference type="PANTHER" id="PTHR45738">
    <property type="entry name" value="POLYPHOSPHOINOSITIDE PHOSPHATASE"/>
    <property type="match status" value="1"/>
</dbReference>
<organism evidence="9 10">
    <name type="scientific">Linum tenue</name>
    <dbReference type="NCBI Taxonomy" id="586396"/>
    <lineage>
        <taxon>Eukaryota</taxon>
        <taxon>Viridiplantae</taxon>
        <taxon>Streptophyta</taxon>
        <taxon>Embryophyta</taxon>
        <taxon>Tracheophyta</taxon>
        <taxon>Spermatophyta</taxon>
        <taxon>Magnoliopsida</taxon>
        <taxon>eudicotyledons</taxon>
        <taxon>Gunneridae</taxon>
        <taxon>Pentapetalae</taxon>
        <taxon>rosids</taxon>
        <taxon>fabids</taxon>
        <taxon>Malpighiales</taxon>
        <taxon>Linaceae</taxon>
        <taxon>Linum</taxon>
    </lineage>
</organism>
<dbReference type="PROSITE" id="PS50275">
    <property type="entry name" value="SAC"/>
    <property type="match status" value="1"/>
</dbReference>
<dbReference type="PANTHER" id="PTHR45738:SF6">
    <property type="entry name" value="PHOSPHOINOSITIDE PHOSPHATASE SAC5"/>
    <property type="match status" value="1"/>
</dbReference>